<dbReference type="Pfam" id="PF01363">
    <property type="entry name" value="FYVE"/>
    <property type="match status" value="1"/>
</dbReference>
<reference evidence="20" key="1">
    <citation type="submission" date="2021-01" db="EMBL/GenBank/DDBJ databases">
        <title>Phytophthora aleatoria, a newly-described species from Pinus radiata is distinct from Phytophthora cactorum isolates based on comparative genomics.</title>
        <authorList>
            <person name="Mcdougal R."/>
            <person name="Panda P."/>
            <person name="Williams N."/>
            <person name="Studholme D.J."/>
        </authorList>
    </citation>
    <scope>NUCLEOTIDE SEQUENCE</scope>
    <source>
        <strain evidence="20">NZFS 3830</strain>
    </source>
</reference>
<feature type="region of interest" description="Disordered" evidence="14">
    <location>
        <begin position="2716"/>
        <end position="2744"/>
    </location>
</feature>
<dbReference type="GO" id="GO:0005524">
    <property type="term" value="F:ATP binding"/>
    <property type="evidence" value="ECO:0007669"/>
    <property type="project" value="UniProtKB-KW"/>
</dbReference>
<dbReference type="GO" id="GO:0008270">
    <property type="term" value="F:zinc ion binding"/>
    <property type="evidence" value="ECO:0007669"/>
    <property type="project" value="UniProtKB-KW"/>
</dbReference>
<feature type="compositionally biased region" description="Basic and acidic residues" evidence="14">
    <location>
        <begin position="2244"/>
        <end position="2257"/>
    </location>
</feature>
<dbReference type="PROSITE" id="PS50848">
    <property type="entry name" value="START"/>
    <property type="match status" value="1"/>
</dbReference>
<feature type="region of interest" description="Disordered" evidence="14">
    <location>
        <begin position="2613"/>
        <end position="2653"/>
    </location>
</feature>
<dbReference type="Pfam" id="PF00005">
    <property type="entry name" value="ABC_tran"/>
    <property type="match status" value="2"/>
</dbReference>
<dbReference type="PROSITE" id="PS50178">
    <property type="entry name" value="ZF_FYVE"/>
    <property type="match status" value="1"/>
</dbReference>
<evidence type="ECO:0000256" key="11">
    <source>
        <dbReference type="ARBA" id="ARBA00022989"/>
    </source>
</evidence>
<evidence type="ECO:0000256" key="6">
    <source>
        <dbReference type="ARBA" id="ARBA00022737"/>
    </source>
</evidence>
<feature type="compositionally biased region" description="Low complexity" evidence="14">
    <location>
        <begin position="2048"/>
        <end position="2058"/>
    </location>
</feature>
<dbReference type="InterPro" id="IPR002913">
    <property type="entry name" value="START_lipid-bd_dom"/>
</dbReference>
<feature type="region of interest" description="Disordered" evidence="14">
    <location>
        <begin position="2571"/>
        <end position="2597"/>
    </location>
</feature>
<feature type="compositionally biased region" description="Basic and acidic residues" evidence="14">
    <location>
        <begin position="2147"/>
        <end position="2162"/>
    </location>
</feature>
<keyword evidence="12 15" id="KW-0472">Membrane</keyword>
<feature type="domain" description="FYVE-type" evidence="16">
    <location>
        <begin position="1635"/>
        <end position="1703"/>
    </location>
</feature>
<feature type="transmembrane region" description="Helical" evidence="15">
    <location>
        <begin position="724"/>
        <end position="745"/>
    </location>
</feature>
<dbReference type="FunFam" id="3.40.50.300:FF:000610">
    <property type="entry name" value="Multidrug resistance-associated ABC transporter"/>
    <property type="match status" value="1"/>
</dbReference>
<dbReference type="VEuPathDB" id="FungiDB:PC110_g10855"/>
<dbReference type="Pfam" id="PF00664">
    <property type="entry name" value="ABC_membrane"/>
    <property type="match status" value="2"/>
</dbReference>
<feature type="region of interest" description="Disordered" evidence="14">
    <location>
        <begin position="2038"/>
        <end position="2097"/>
    </location>
</feature>
<feature type="compositionally biased region" description="Low complexity" evidence="14">
    <location>
        <begin position="2583"/>
        <end position="2597"/>
    </location>
</feature>
<dbReference type="InterPro" id="IPR017871">
    <property type="entry name" value="ABC_transporter-like_CS"/>
</dbReference>
<evidence type="ECO:0000256" key="4">
    <source>
        <dbReference type="ARBA" id="ARBA00022692"/>
    </source>
</evidence>
<feature type="region of interest" description="Disordered" evidence="14">
    <location>
        <begin position="2313"/>
        <end position="2407"/>
    </location>
</feature>
<feature type="compositionally biased region" description="Polar residues" evidence="14">
    <location>
        <begin position="2613"/>
        <end position="2623"/>
    </location>
</feature>
<feature type="compositionally biased region" description="Acidic residues" evidence="14">
    <location>
        <begin position="2114"/>
        <end position="2129"/>
    </location>
</feature>
<feature type="compositionally biased region" description="Basic and acidic residues" evidence="14">
    <location>
        <begin position="1788"/>
        <end position="1797"/>
    </location>
</feature>
<feature type="compositionally biased region" description="Polar residues" evidence="14">
    <location>
        <begin position="2640"/>
        <end position="2651"/>
    </location>
</feature>
<keyword evidence="7" id="KW-0547">Nucleotide-binding</keyword>
<evidence type="ECO:0000256" key="2">
    <source>
        <dbReference type="ARBA" id="ARBA00009726"/>
    </source>
</evidence>
<evidence type="ECO:0000256" key="14">
    <source>
        <dbReference type="SAM" id="MobiDB-lite"/>
    </source>
</evidence>
<dbReference type="GO" id="GO:0140359">
    <property type="term" value="F:ABC-type transporter activity"/>
    <property type="evidence" value="ECO:0007669"/>
    <property type="project" value="InterPro"/>
</dbReference>
<feature type="domain" description="ABC transmembrane type-1" evidence="19">
    <location>
        <begin position="746"/>
        <end position="1015"/>
    </location>
</feature>
<keyword evidence="9" id="KW-0862">Zinc</keyword>
<evidence type="ECO:0000259" key="19">
    <source>
        <dbReference type="PROSITE" id="PS50929"/>
    </source>
</evidence>
<dbReference type="CDD" id="cd18580">
    <property type="entry name" value="ABC_6TM_ABCC_D2"/>
    <property type="match status" value="1"/>
</dbReference>
<keyword evidence="4 15" id="KW-0812">Transmembrane</keyword>
<feature type="region of interest" description="Disordered" evidence="14">
    <location>
        <begin position="1734"/>
        <end position="1837"/>
    </location>
</feature>
<evidence type="ECO:0000259" key="16">
    <source>
        <dbReference type="PROSITE" id="PS50178"/>
    </source>
</evidence>
<feature type="transmembrane region" description="Helical" evidence="15">
    <location>
        <begin position="958"/>
        <end position="981"/>
    </location>
</feature>
<feature type="compositionally biased region" description="Basic and acidic residues" evidence="14">
    <location>
        <begin position="2038"/>
        <end position="2047"/>
    </location>
</feature>
<sequence>MTPELLPLKSYDTFDHSASKRNLHPQDAAGWLSRLLLDWANTASYRFSSVYEASQSMYHASIVCFGSCIFLTGVAFLVSMLCNLLGPVVLKEVVCSLSTLAEDDPKDETSVLQTICAWVATLFAAKVLQALSDTYARFYSEIIAIKLVASVKTLIFRKTLKLNAQARRDKSTGAITNMYTADSDTIMATAFLVHQLWLIPLQIAIVSYMLYDVLGVAALAGVSVIVAMLGVNHMISKWMFACQRVYRRSKDVRMKKVTEVFKAVEIVKFNAWEERLMGQIKETRAKEMKDLFKRRLLACLSVVMLWGMPVFISVASFGVYAGVMHRNLTPAIVFTSIALFQLIQGPLRMITNILPMLVQSKVALERITAFLTMSELESDYVMPADHPQGGQYITKKVIVAIQDGEFGWDQDTTLLRNVNLEVKAGDFLVLHGTVGCGKSSLCSALLGEMVKYNGTVFVGGSVAYCSQQPWIQNMTVRDNILFGLLYDRKKYEKVLDACALTADLASLPAGDSTEIGERGINLSGGQKARIALARACYSDASVYLLDSPLSAVDAIVQNEIFQKCMLGLLKNKTIILVTHNPEIIESPHISRAVTIDDLGALVETHHVDNPIETEMPLMSPFAAQPYGAVTCRSKNEGGPVETDLLIARGARTGDDSDRSNFLDLADETNECDNEMALISPCTPSTEAKLRTLSSVDTTELEKLGKLVDEEERVEGHVSNHVFSAYYRAVGGFPIVFLFLMTSAYWQALQISSDFWLGAWSSDGVNGDRSTSYRLSIYTALGLASALMVFARMFMTAVYGLRAARRMFDAMTKALMHAPMRFFDANPIGRILTRYGSDVSVVDSNIPPLFSRMSSTIFSVGCSAVTAAIVIRWKGLLLLPVAYLYYRIGSFYIRPARELQRLSKTTQAPVLNHLSETVDGGAVIRAYGRSHVDRFEATHSAKLDENNKIWFGQLCVSQWFSLHIQLVGSLLVLVVTTSLVLLRHELGAPVIGLAFSYALKVSQNLERLVQALSQVEPMMVSPERLQEYADIIQEAPSRLPLDPPSTQHPETWPSAGSIKFNHVSFRYKDQGQLVLRDLSFSVYGSEKLGIVGRTGAGKSSLTMALFRINELAAGSIYIDGVDVSTIGLTTLREKLSIIPQNPVLFKGTLRNYLDPFGDFSDDELWTCLREVGLGSRIEAEDGKLDVLVEENGENFSVGERQMLCMVCSLLRKSRIVVFDEATAAVDHVTDQALQRVIREVFRDSTVLTIAHRLDTILDSDRILVMDDGRVKELASPAELVQMGKGHFFDLMEEGGYLDRFHQNNTIETPTTQSQSKSPRGYRLTFLTPENDVAKTRDHHSCFMARGLSSSRVAGPAASTSSNESLSSSRVWTPLRENYFEPPLLSSRERAYLVRKSCEAAQELVERARSAGGPIAWRHVEKNNGVQIYAGSPRSTATGAALTAASMCGVTSVPGTVKEVASLFQLGSTRQMKEFARAHREWFYDGVVLHTLAPRTKEKPLHQVTAKWMVVQMPHGLPHRDFCYLECQDKFIDARGRKGWVLGQHSIKLPGCDDLKREFGLVRGSLYHSGFVVVESEERPGHVDVIHLVQLNLKEHTPVPASLLRMRVLFVAQVRNMLRSKRLNEQRYLSDLELVPRKYRARCAVCQDSFSLLLLRKLNCRKCGEVVCAACSKEFPIENRNFAATNGGDEVRKLRICMHCFQVITNAPKPTSALVEPPHSSTMSMSFLGYHDDERRASRVGHQARREEEAPKIFLQSMRREKPSRRMSSTSPIPGFGADLPPSTSRHRSRGEPDADLYRRSQRYQQQQQDYSRSRDHRGSQRMRPSDFRPSQSLSLDDPIARGEGRYTLQMPGPPPVPSPASIFDRPATVAARRPPNGIPRSNSSDMLLGTATGGRNMSNFSRLQELSSRERLEQLQRQGNYMTRSSIDHRMPDAYMSALQQASRDKHDFDAPPMYQAPPSDFGAYGATLDDHAVIPPNFGPYNSTLDDPNAPPPLDMSALTTSASAIPIELNSMSMAAMPPTAPRDGGRERELLRQREREIEQRRESTSSDSSASSIDIDTYDDPPKRAVVPSIAEQKQHEETVDRMMPSMPPAGVQNSVASIENGMKAAYIHDTDEDSETSMGASDDEEERRVSAKLNTLINAPRRRPSDDDAEETKAHEFAETPALPPPSPSAHTATRQVLERPSTANSSAGSQLAPSFSTNTQAVELVAPKNTEVVEEDLIDHDQQLLRSKVEDLIDHEYQHNDSAKKLDERVSEKSPGCDGDGEANVVARKYSHEQLSEEDDEAILNTVGCDMNYLDADMRQFHDQSLFIRQSRDGGAPSLKDGMRSYERMPTSPKGESGKASDSAKPSRPTISREGTFDLDNKSVEEHQRTANTRAGSVDRVVLGSSELSAKSSPSTTRTDDRFTTGVSLVSTQVDDAADDLVFMGAQRDSEVPRASVADVVEDDHATPPVIPLSMMLSADSLQTSGDEVSESRSRASSRVSFSSIPSSSARGSSICSMGLDAITPPATPPSASPVAIERLSATSASSPAAVPVLELAASTNEAIIPPRSNSNAPAYLPDRFRTAEQLQQHTPTKEEPSTSTASSTPRQSSDSAALDNFQLNFSASFNAHQEQKSQTSGVIEDLSRLPPSDERNRASSTSSTGSNDVQVFRYQSVGSSVLDTVPASSVSEDEDSEDESMLLSARKLYGRFGNTKQLSKLGGDRPGFQHTLSQIQQSFDELSSDSEDDESTPAAPVAGRRR</sequence>
<feature type="domain" description="START" evidence="17">
    <location>
        <begin position="1415"/>
        <end position="1603"/>
    </location>
</feature>
<feature type="transmembrane region" description="Helical" evidence="15">
    <location>
        <begin position="217"/>
        <end position="240"/>
    </location>
</feature>
<dbReference type="InterPro" id="IPR003593">
    <property type="entry name" value="AAA+_ATPase"/>
</dbReference>
<feature type="region of interest" description="Disordered" evidence="14">
    <location>
        <begin position="2111"/>
        <end position="2200"/>
    </location>
</feature>
<dbReference type="InterPro" id="IPR050173">
    <property type="entry name" value="ABC_transporter_C-like"/>
</dbReference>
<feature type="compositionally biased region" description="Polar residues" evidence="14">
    <location>
        <begin position="2391"/>
        <end position="2402"/>
    </location>
</feature>
<evidence type="ECO:0000256" key="3">
    <source>
        <dbReference type="ARBA" id="ARBA00022448"/>
    </source>
</evidence>
<name>A0A8T1U7L7_9STRA</name>
<dbReference type="SMART" id="SM00382">
    <property type="entry name" value="AAA"/>
    <property type="match status" value="2"/>
</dbReference>
<dbReference type="InterPro" id="IPR044746">
    <property type="entry name" value="ABCC_6TM_D1"/>
</dbReference>
<feature type="domain" description="ABC transporter" evidence="18">
    <location>
        <begin position="1057"/>
        <end position="1291"/>
    </location>
</feature>
<dbReference type="EMBL" id="JAENGZ010000733">
    <property type="protein sequence ID" value="KAG6954616.1"/>
    <property type="molecule type" value="Genomic_DNA"/>
</dbReference>
<comment type="subcellular location">
    <subcellularLocation>
        <location evidence="1">Vacuole membrane</location>
        <topology evidence="1">Multi-pass membrane protein</topology>
    </subcellularLocation>
</comment>
<evidence type="ECO:0000313" key="21">
    <source>
        <dbReference type="Proteomes" id="UP000688947"/>
    </source>
</evidence>
<dbReference type="PROSITE" id="PS50893">
    <property type="entry name" value="ABC_TRANSPORTER_2"/>
    <property type="match status" value="2"/>
</dbReference>
<feature type="domain" description="ABC transporter" evidence="18">
    <location>
        <begin position="399"/>
        <end position="623"/>
    </location>
</feature>
<feature type="transmembrane region" description="Helical" evidence="15">
    <location>
        <begin position="328"/>
        <end position="347"/>
    </location>
</feature>
<evidence type="ECO:0000256" key="5">
    <source>
        <dbReference type="ARBA" id="ARBA00022723"/>
    </source>
</evidence>
<dbReference type="FunFam" id="1.20.1560.10:FF:000063">
    <property type="entry name" value="Multidrug resistance protein ABC transporter"/>
    <property type="match status" value="1"/>
</dbReference>
<dbReference type="InterPro" id="IPR011527">
    <property type="entry name" value="ABC1_TM_dom"/>
</dbReference>
<dbReference type="VEuPathDB" id="FungiDB:PC110_g10856"/>
<dbReference type="GO" id="GO:0008289">
    <property type="term" value="F:lipid binding"/>
    <property type="evidence" value="ECO:0007669"/>
    <property type="project" value="InterPro"/>
</dbReference>
<keyword evidence="11 15" id="KW-1133">Transmembrane helix</keyword>
<feature type="transmembrane region" description="Helical" evidence="15">
    <location>
        <begin position="62"/>
        <end position="90"/>
    </location>
</feature>
<dbReference type="PROSITE" id="PS50929">
    <property type="entry name" value="ABC_TM1F"/>
    <property type="match status" value="2"/>
</dbReference>
<comment type="similarity">
    <text evidence="2">Belongs to the ABC transporter superfamily. ABCC family. Conjugate transporter (TC 3.A.1.208) subfamily.</text>
</comment>
<dbReference type="CDD" id="cd18579">
    <property type="entry name" value="ABC_6TM_ABCC_D1"/>
    <property type="match status" value="1"/>
</dbReference>
<dbReference type="SMART" id="SM00064">
    <property type="entry name" value="FYVE"/>
    <property type="match status" value="1"/>
</dbReference>
<dbReference type="InterPro" id="IPR003439">
    <property type="entry name" value="ABC_transporter-like_ATP-bd"/>
</dbReference>
<feature type="compositionally biased region" description="Basic and acidic residues" evidence="14">
    <location>
        <begin position="2360"/>
        <end position="2374"/>
    </location>
</feature>
<organism evidence="20 21">
    <name type="scientific">Phytophthora cactorum</name>
    <dbReference type="NCBI Taxonomy" id="29920"/>
    <lineage>
        <taxon>Eukaryota</taxon>
        <taxon>Sar</taxon>
        <taxon>Stramenopiles</taxon>
        <taxon>Oomycota</taxon>
        <taxon>Peronosporomycetes</taxon>
        <taxon>Peronosporales</taxon>
        <taxon>Peronosporaceae</taxon>
        <taxon>Phytophthora</taxon>
    </lineage>
</organism>
<gene>
    <name evidence="20" type="ORF">JG687_00011715</name>
</gene>
<evidence type="ECO:0000256" key="13">
    <source>
        <dbReference type="PROSITE-ProRule" id="PRU00091"/>
    </source>
</evidence>
<dbReference type="InterPro" id="IPR017455">
    <property type="entry name" value="Znf_FYVE-rel"/>
</dbReference>
<feature type="region of interest" description="Disordered" evidence="14">
    <location>
        <begin position="2244"/>
        <end position="2268"/>
    </location>
</feature>
<dbReference type="GO" id="GO:0005774">
    <property type="term" value="C:vacuolar membrane"/>
    <property type="evidence" value="ECO:0007669"/>
    <property type="project" value="UniProtKB-SubCell"/>
</dbReference>
<keyword evidence="3" id="KW-0813">Transport</keyword>
<feature type="compositionally biased region" description="Acidic residues" evidence="14">
    <location>
        <begin position="2724"/>
        <end position="2733"/>
    </location>
</feature>
<protein>
    <recommendedName>
        <fullName evidence="22">P-loop containing nucleoside triphosphate hydrolase</fullName>
    </recommendedName>
</protein>
<evidence type="ECO:0000256" key="10">
    <source>
        <dbReference type="ARBA" id="ARBA00022840"/>
    </source>
</evidence>
<feature type="transmembrane region" description="Helical" evidence="15">
    <location>
        <begin position="186"/>
        <end position="211"/>
    </location>
</feature>
<feature type="transmembrane region" description="Helical" evidence="15">
    <location>
        <begin position="296"/>
        <end position="322"/>
    </location>
</feature>
<feature type="domain" description="ABC transmembrane type-1" evidence="19">
    <location>
        <begin position="70"/>
        <end position="359"/>
    </location>
</feature>
<evidence type="ECO:0008006" key="22">
    <source>
        <dbReference type="Google" id="ProtNLM"/>
    </source>
</evidence>
<feature type="transmembrane region" description="Helical" evidence="15">
    <location>
        <begin position="776"/>
        <end position="800"/>
    </location>
</feature>
<keyword evidence="6" id="KW-0677">Repeat</keyword>
<evidence type="ECO:0000259" key="17">
    <source>
        <dbReference type="PROSITE" id="PS50848"/>
    </source>
</evidence>
<dbReference type="FunFam" id="1.20.1560.10:FF:000362">
    <property type="entry name" value="Uncharacterized protein"/>
    <property type="match status" value="1"/>
</dbReference>
<feature type="compositionally biased region" description="Basic and acidic residues" evidence="14">
    <location>
        <begin position="2627"/>
        <end position="2639"/>
    </location>
</feature>
<keyword evidence="8 13" id="KW-0863">Zinc-finger</keyword>
<dbReference type="InterPro" id="IPR044726">
    <property type="entry name" value="ABCC_6TM_D2"/>
</dbReference>
<dbReference type="PANTHER" id="PTHR24223">
    <property type="entry name" value="ATP-BINDING CASSETTE SUB-FAMILY C"/>
    <property type="match status" value="1"/>
</dbReference>
<evidence type="ECO:0000313" key="20">
    <source>
        <dbReference type="EMBL" id="KAG6954616.1"/>
    </source>
</evidence>
<keyword evidence="5" id="KW-0479">Metal-binding</keyword>
<dbReference type="PANTHER" id="PTHR24223:SF443">
    <property type="entry name" value="MULTIDRUG-RESISTANCE LIKE PROTEIN 1, ISOFORM I"/>
    <property type="match status" value="1"/>
</dbReference>
<evidence type="ECO:0000259" key="18">
    <source>
        <dbReference type="PROSITE" id="PS50893"/>
    </source>
</evidence>
<dbReference type="GO" id="GO:0016887">
    <property type="term" value="F:ATP hydrolysis activity"/>
    <property type="evidence" value="ECO:0007669"/>
    <property type="project" value="InterPro"/>
</dbReference>
<dbReference type="FunFam" id="3.40.50.300:FF:000997">
    <property type="entry name" value="Multidrug resistance-associated protein 1"/>
    <property type="match status" value="1"/>
</dbReference>
<dbReference type="CDD" id="cd03244">
    <property type="entry name" value="ABCC_MRP_domain2"/>
    <property type="match status" value="1"/>
</dbReference>
<evidence type="ECO:0000256" key="15">
    <source>
        <dbReference type="SAM" id="Phobius"/>
    </source>
</evidence>
<feature type="compositionally biased region" description="Polar residues" evidence="14">
    <location>
        <begin position="2186"/>
        <end position="2200"/>
    </location>
</feature>
<evidence type="ECO:0000256" key="12">
    <source>
        <dbReference type="ARBA" id="ARBA00023136"/>
    </source>
</evidence>
<feature type="compositionally biased region" description="Basic and acidic residues" evidence="14">
    <location>
        <begin position="1810"/>
        <end position="1825"/>
    </location>
</feature>
<evidence type="ECO:0000256" key="9">
    <source>
        <dbReference type="ARBA" id="ARBA00022833"/>
    </source>
</evidence>
<evidence type="ECO:0000256" key="8">
    <source>
        <dbReference type="ARBA" id="ARBA00022771"/>
    </source>
</evidence>
<dbReference type="Proteomes" id="UP000688947">
    <property type="component" value="Unassembled WGS sequence"/>
</dbReference>
<dbReference type="OrthoDB" id="6500128at2759"/>
<evidence type="ECO:0000256" key="7">
    <source>
        <dbReference type="ARBA" id="ARBA00022741"/>
    </source>
</evidence>
<dbReference type="CDD" id="cd03250">
    <property type="entry name" value="ABCC_MRP_domain1"/>
    <property type="match status" value="1"/>
</dbReference>
<dbReference type="PROSITE" id="PS00211">
    <property type="entry name" value="ABC_TRANSPORTER_1"/>
    <property type="match status" value="1"/>
</dbReference>
<comment type="caution">
    <text evidence="20">The sequence shown here is derived from an EMBL/GenBank/DDBJ whole genome shotgun (WGS) entry which is preliminary data.</text>
</comment>
<evidence type="ECO:0000256" key="1">
    <source>
        <dbReference type="ARBA" id="ARBA00004128"/>
    </source>
</evidence>
<dbReference type="InterPro" id="IPR000306">
    <property type="entry name" value="Znf_FYVE"/>
</dbReference>
<keyword evidence="10" id="KW-0067">ATP-binding</keyword>
<proteinExistence type="inferred from homology"/>
<accession>A0A8T1U7L7</accession>